<dbReference type="Proteomes" id="UP000002630">
    <property type="component" value="Unassembled WGS sequence"/>
</dbReference>
<dbReference type="InParanoid" id="D7G349"/>
<gene>
    <name evidence="1" type="ORF">Esi_0498_0010</name>
</gene>
<evidence type="ECO:0000313" key="1">
    <source>
        <dbReference type="EMBL" id="CBJ33492.1"/>
    </source>
</evidence>
<dbReference type="EMBL" id="FN649760">
    <property type="protein sequence ID" value="CBJ33492.1"/>
    <property type="molecule type" value="Genomic_DNA"/>
</dbReference>
<dbReference type="AlphaFoldDB" id="D7G349"/>
<dbReference type="OrthoDB" id="10314201at2759"/>
<name>D7G349_ECTSI</name>
<keyword evidence="2" id="KW-1185">Reference proteome</keyword>
<accession>D7G349</accession>
<reference evidence="1 2" key="1">
    <citation type="journal article" date="2010" name="Nature">
        <title>The Ectocarpus genome and the independent evolution of multicellularity in brown algae.</title>
        <authorList>
            <person name="Cock J.M."/>
            <person name="Sterck L."/>
            <person name="Rouze P."/>
            <person name="Scornet D."/>
            <person name="Allen A.E."/>
            <person name="Amoutzias G."/>
            <person name="Anthouard V."/>
            <person name="Artiguenave F."/>
            <person name="Aury J.M."/>
            <person name="Badger J.H."/>
            <person name="Beszteri B."/>
            <person name="Billiau K."/>
            <person name="Bonnet E."/>
            <person name="Bothwell J.H."/>
            <person name="Bowler C."/>
            <person name="Boyen C."/>
            <person name="Brownlee C."/>
            <person name="Carrano C.J."/>
            <person name="Charrier B."/>
            <person name="Cho G.Y."/>
            <person name="Coelho S.M."/>
            <person name="Collen J."/>
            <person name="Corre E."/>
            <person name="Da Silva C."/>
            <person name="Delage L."/>
            <person name="Delaroque N."/>
            <person name="Dittami S.M."/>
            <person name="Doulbeau S."/>
            <person name="Elias M."/>
            <person name="Farnham G."/>
            <person name="Gachon C.M."/>
            <person name="Gschloessl B."/>
            <person name="Heesch S."/>
            <person name="Jabbari K."/>
            <person name="Jubin C."/>
            <person name="Kawai H."/>
            <person name="Kimura K."/>
            <person name="Kloareg B."/>
            <person name="Kupper F.C."/>
            <person name="Lang D."/>
            <person name="Le Bail A."/>
            <person name="Leblanc C."/>
            <person name="Lerouge P."/>
            <person name="Lohr M."/>
            <person name="Lopez P.J."/>
            <person name="Martens C."/>
            <person name="Maumus F."/>
            <person name="Michel G."/>
            <person name="Miranda-Saavedra D."/>
            <person name="Morales J."/>
            <person name="Moreau H."/>
            <person name="Motomura T."/>
            <person name="Nagasato C."/>
            <person name="Napoli C.A."/>
            <person name="Nelson D.R."/>
            <person name="Nyvall-Collen P."/>
            <person name="Peters A.F."/>
            <person name="Pommier C."/>
            <person name="Potin P."/>
            <person name="Poulain J."/>
            <person name="Quesneville H."/>
            <person name="Read B."/>
            <person name="Rensing S.A."/>
            <person name="Ritter A."/>
            <person name="Rousvoal S."/>
            <person name="Samanta M."/>
            <person name="Samson G."/>
            <person name="Schroeder D.C."/>
            <person name="Segurens B."/>
            <person name="Strittmatter M."/>
            <person name="Tonon T."/>
            <person name="Tregear J.W."/>
            <person name="Valentin K."/>
            <person name="von Dassow P."/>
            <person name="Yamagishi T."/>
            <person name="Van de Peer Y."/>
            <person name="Wincker P."/>
        </authorList>
    </citation>
    <scope>NUCLEOTIDE SEQUENCE [LARGE SCALE GENOMIC DNA]</scope>
    <source>
        <strain evidence="2">Ec32 / CCAP1310/4</strain>
    </source>
</reference>
<proteinExistence type="predicted"/>
<sequence>MLSCPPCPPLLMQHMPILVITDIMCRVGPIVHDRCQMAAPNEGVLPRVGEPDEHGMRKVDIPALAPLGNYFLGADQVSEPVPQEKCTQRNVYNLLRDAQTSPPVQRLDFGQLLSVSAWQDSEEGTTAVDFVLLARARLRNLRRRSHHSMDLFEVVAVLNVRLTKLVAFISEGQDKEVPPAVLVEEEQTAPGSVLPTLSAQSVFSTRVLAVATGSTTAKAPELPAFSQHLCEPVAGQNDLRPAALDHLVLAYARAKEKFIAIGLQPANQCAKKRAELAVRSGACFGSAVQRTKALQIQVAQHQPGKSADTNGIVEEYGLPFDIQPLQEDPTATVRRTHALGSNAGPYYGPDALHDCNHGDDCRQKYGGIDSCAQLSGVNLNAHEQNHAKKKKFLHMLNVMKFDRFAFMVTLINETENEAINRKSVANMVKRVRGHGSERVEICQAQVWFCGRCFCQKSLMRSFDQFGRVRLTFVKP</sequence>
<organism evidence="1 2">
    <name type="scientific">Ectocarpus siliculosus</name>
    <name type="common">Brown alga</name>
    <name type="synonym">Conferva siliculosa</name>
    <dbReference type="NCBI Taxonomy" id="2880"/>
    <lineage>
        <taxon>Eukaryota</taxon>
        <taxon>Sar</taxon>
        <taxon>Stramenopiles</taxon>
        <taxon>Ochrophyta</taxon>
        <taxon>PX clade</taxon>
        <taxon>Phaeophyceae</taxon>
        <taxon>Ectocarpales</taxon>
        <taxon>Ectocarpaceae</taxon>
        <taxon>Ectocarpus</taxon>
    </lineage>
</organism>
<evidence type="ECO:0000313" key="2">
    <source>
        <dbReference type="Proteomes" id="UP000002630"/>
    </source>
</evidence>
<protein>
    <submittedName>
        <fullName evidence="1">Uncharacterized protein</fullName>
    </submittedName>
</protein>